<dbReference type="Pfam" id="PF13649">
    <property type="entry name" value="Methyltransf_25"/>
    <property type="match status" value="1"/>
</dbReference>
<dbReference type="SUPFAM" id="SSF53335">
    <property type="entry name" value="S-adenosyl-L-methionine-dependent methyltransferases"/>
    <property type="match status" value="1"/>
</dbReference>
<dbReference type="KEGG" id="acm:AciX9_0574"/>
<dbReference type="eggNOG" id="COG2226">
    <property type="taxonomic scope" value="Bacteria"/>
</dbReference>
<keyword evidence="2" id="KW-0489">Methyltransferase</keyword>
<reference evidence="3" key="1">
    <citation type="submission" date="2011-01" db="EMBL/GenBank/DDBJ databases">
        <title>Complete sequence of chromosome of Acidobacterium sp. MP5ACTX9.</title>
        <authorList>
            <consortium name="US DOE Joint Genome Institute"/>
            <person name="Lucas S."/>
            <person name="Copeland A."/>
            <person name="Lapidus A."/>
            <person name="Cheng J.-F."/>
            <person name="Goodwin L."/>
            <person name="Pitluck S."/>
            <person name="Teshima H."/>
            <person name="Detter J.C."/>
            <person name="Han C."/>
            <person name="Tapia R."/>
            <person name="Land M."/>
            <person name="Hauser L."/>
            <person name="Kyrpides N."/>
            <person name="Ivanova N."/>
            <person name="Ovchinnikova G."/>
            <person name="Pagani I."/>
            <person name="Rawat S.R."/>
            <person name="Mannisto M."/>
            <person name="Haggblom M.M."/>
            <person name="Woyke T."/>
        </authorList>
    </citation>
    <scope>NUCLEOTIDE SEQUENCE [LARGE SCALE GENOMIC DNA]</scope>
    <source>
        <strain evidence="3">MP5ACTX9</strain>
    </source>
</reference>
<evidence type="ECO:0000313" key="3">
    <source>
        <dbReference type="Proteomes" id="UP000000343"/>
    </source>
</evidence>
<protein>
    <submittedName>
        <fullName evidence="2">Methyltransferase type 12</fullName>
    </submittedName>
</protein>
<dbReference type="Proteomes" id="UP000000343">
    <property type="component" value="Chromosome"/>
</dbReference>
<dbReference type="InterPro" id="IPR029063">
    <property type="entry name" value="SAM-dependent_MTases_sf"/>
</dbReference>
<evidence type="ECO:0000259" key="1">
    <source>
        <dbReference type="Pfam" id="PF13649"/>
    </source>
</evidence>
<dbReference type="PaxDb" id="1198114-AciX9_0574"/>
<organism evidence="3">
    <name type="scientific">Granulicella tundricola (strain ATCC BAA-1859 / DSM 23138 / MP5ACTX9)</name>
    <dbReference type="NCBI Taxonomy" id="1198114"/>
    <lineage>
        <taxon>Bacteria</taxon>
        <taxon>Pseudomonadati</taxon>
        <taxon>Acidobacteriota</taxon>
        <taxon>Terriglobia</taxon>
        <taxon>Terriglobales</taxon>
        <taxon>Acidobacteriaceae</taxon>
        <taxon>Granulicella</taxon>
    </lineage>
</organism>
<dbReference type="RefSeq" id="WP_013578973.1">
    <property type="nucleotide sequence ID" value="NC_015064.1"/>
</dbReference>
<gene>
    <name evidence="2" type="ordered locus">AciX9_0574</name>
</gene>
<keyword evidence="2" id="KW-0808">Transferase</keyword>
<proteinExistence type="predicted"/>
<dbReference type="STRING" id="1198114.AciX9_0574"/>
<dbReference type="HOGENOM" id="CLU_1041032_0_0_0"/>
<accession>E8WYP7</accession>
<dbReference type="PANTHER" id="PTHR43464:SF92">
    <property type="entry name" value="SLR1071 PROTEIN"/>
    <property type="match status" value="1"/>
</dbReference>
<sequence length="276" mass="30883">MSKPLNLKLMPGLAAGSAFDRIAASYDHLFTESLVGRAQRSAVWKVLLKTFHANDNILEINCGTGEDALQLAAHGISVFACDASGEMIAQAEQRLQRNDPAPPVVFCHLPTERIGELEPAVRFDGAFSNFSGLNCIADLTPVAQDLSRLVKPEGSLVLCLSTRYCFIETIYYSFRRRWDKAARRWKGQSEAWLEGAPLTVYYPTLRQVRRSFAPHFRLHSIQGVGVALPPSYLEPWAQRHTSLFNVLARLEGVISTWPILRTTGDHMLLRFERVAS</sequence>
<dbReference type="AlphaFoldDB" id="E8WYP7"/>
<dbReference type="EMBL" id="CP002480">
    <property type="protein sequence ID" value="ADW67645.1"/>
    <property type="molecule type" value="Genomic_DNA"/>
</dbReference>
<dbReference type="GO" id="GO:0008168">
    <property type="term" value="F:methyltransferase activity"/>
    <property type="evidence" value="ECO:0007669"/>
    <property type="project" value="UniProtKB-KW"/>
</dbReference>
<dbReference type="GO" id="GO:0032259">
    <property type="term" value="P:methylation"/>
    <property type="evidence" value="ECO:0007669"/>
    <property type="project" value="UniProtKB-KW"/>
</dbReference>
<dbReference type="CDD" id="cd02440">
    <property type="entry name" value="AdoMet_MTases"/>
    <property type="match status" value="1"/>
</dbReference>
<feature type="domain" description="Methyltransferase" evidence="1">
    <location>
        <begin position="57"/>
        <end position="154"/>
    </location>
</feature>
<dbReference type="InterPro" id="IPR041698">
    <property type="entry name" value="Methyltransf_25"/>
</dbReference>
<keyword evidence="3" id="KW-1185">Reference proteome</keyword>
<dbReference type="PANTHER" id="PTHR43464">
    <property type="entry name" value="METHYLTRANSFERASE"/>
    <property type="match status" value="1"/>
</dbReference>
<name>E8WYP7_GRATM</name>
<evidence type="ECO:0000313" key="2">
    <source>
        <dbReference type="EMBL" id="ADW67645.1"/>
    </source>
</evidence>
<dbReference type="Gene3D" id="3.40.50.150">
    <property type="entry name" value="Vaccinia Virus protein VP39"/>
    <property type="match status" value="1"/>
</dbReference>